<proteinExistence type="predicted"/>
<organism evidence="1 2">
    <name type="scientific">Paenibacillus harenae</name>
    <dbReference type="NCBI Taxonomy" id="306543"/>
    <lineage>
        <taxon>Bacteria</taxon>
        <taxon>Bacillati</taxon>
        <taxon>Bacillota</taxon>
        <taxon>Bacilli</taxon>
        <taxon>Bacillales</taxon>
        <taxon>Paenibacillaceae</taxon>
        <taxon>Paenibacillus</taxon>
    </lineage>
</organism>
<evidence type="ECO:0000313" key="2">
    <source>
        <dbReference type="Proteomes" id="UP001229346"/>
    </source>
</evidence>
<dbReference type="EMBL" id="JAUSSU010000009">
    <property type="protein sequence ID" value="MDQ0115128.1"/>
    <property type="molecule type" value="Genomic_DNA"/>
</dbReference>
<keyword evidence="2" id="KW-1185">Reference proteome</keyword>
<name>A0ABT9U6E8_PAEHA</name>
<comment type="caution">
    <text evidence="1">The sequence shown here is derived from an EMBL/GenBank/DDBJ whole genome shotgun (WGS) entry which is preliminary data.</text>
</comment>
<dbReference type="RefSeq" id="WP_307206495.1">
    <property type="nucleotide sequence ID" value="NZ_JAUSSU010000009.1"/>
</dbReference>
<protein>
    <submittedName>
        <fullName evidence="1">Acid stress-induced BolA-like protein IbaG/YrbA</fullName>
    </submittedName>
</protein>
<dbReference type="Proteomes" id="UP001229346">
    <property type="component" value="Unassembled WGS sequence"/>
</dbReference>
<dbReference type="Pfam" id="PF10754">
    <property type="entry name" value="DUF2569"/>
    <property type="match status" value="1"/>
</dbReference>
<accession>A0ABT9U6E8</accession>
<evidence type="ECO:0000313" key="1">
    <source>
        <dbReference type="EMBL" id="MDQ0115128.1"/>
    </source>
</evidence>
<dbReference type="InterPro" id="IPR019690">
    <property type="entry name" value="DUF2569"/>
</dbReference>
<sequence>MYSKLVITDAQQAGLAIVIIDPIFAYQIPLARETSVDTALGDIIRNMVVCALWIPYFLKSERMQATFVR</sequence>
<gene>
    <name evidence="1" type="ORF">J2T15_004585</name>
</gene>
<reference evidence="1 2" key="1">
    <citation type="submission" date="2023-07" db="EMBL/GenBank/DDBJ databases">
        <title>Sorghum-associated microbial communities from plants grown in Nebraska, USA.</title>
        <authorList>
            <person name="Schachtman D."/>
        </authorList>
    </citation>
    <scope>NUCLEOTIDE SEQUENCE [LARGE SCALE GENOMIC DNA]</scope>
    <source>
        <strain evidence="1 2">CC482</strain>
    </source>
</reference>